<gene>
    <name evidence="2" type="ORF">AKAME5_001997100</name>
</gene>
<keyword evidence="3" id="KW-1185">Reference proteome</keyword>
<organism evidence="2 3">
    <name type="scientific">Lates japonicus</name>
    <name type="common">Japanese lates</name>
    <dbReference type="NCBI Taxonomy" id="270547"/>
    <lineage>
        <taxon>Eukaryota</taxon>
        <taxon>Metazoa</taxon>
        <taxon>Chordata</taxon>
        <taxon>Craniata</taxon>
        <taxon>Vertebrata</taxon>
        <taxon>Euteleostomi</taxon>
        <taxon>Actinopterygii</taxon>
        <taxon>Neopterygii</taxon>
        <taxon>Teleostei</taxon>
        <taxon>Neoteleostei</taxon>
        <taxon>Acanthomorphata</taxon>
        <taxon>Carangaria</taxon>
        <taxon>Carangaria incertae sedis</taxon>
        <taxon>Centropomidae</taxon>
        <taxon>Lates</taxon>
    </lineage>
</organism>
<evidence type="ECO:0000313" key="3">
    <source>
        <dbReference type="Proteomes" id="UP001279410"/>
    </source>
</evidence>
<dbReference type="AlphaFoldDB" id="A0AAD3RGZ6"/>
<feature type="compositionally biased region" description="Low complexity" evidence="1">
    <location>
        <begin position="7"/>
        <end position="28"/>
    </location>
</feature>
<proteinExistence type="predicted"/>
<reference evidence="2" key="1">
    <citation type="submission" date="2022-08" db="EMBL/GenBank/DDBJ databases">
        <title>Genome sequencing of akame (Lates japonicus).</title>
        <authorList>
            <person name="Hashiguchi Y."/>
            <person name="Takahashi H."/>
        </authorList>
    </citation>
    <scope>NUCLEOTIDE SEQUENCE</scope>
    <source>
        <strain evidence="2">Kochi</strain>
    </source>
</reference>
<comment type="caution">
    <text evidence="2">The sequence shown here is derived from an EMBL/GenBank/DDBJ whole genome shotgun (WGS) entry which is preliminary data.</text>
</comment>
<accession>A0AAD3RGZ6</accession>
<dbReference type="Proteomes" id="UP001279410">
    <property type="component" value="Unassembled WGS sequence"/>
</dbReference>
<sequence length="102" mass="11913">MSENQANNNNNVPINNNNNMGPNRIRNPNMNQNPLINVRDRLFHALFFKMAVTYARLFPPSFRRVFEFFVLLKVRKVFMSLNLRSAVCRVRISLDQGPVETC</sequence>
<dbReference type="InterPro" id="IPR019144">
    <property type="entry name" value="Membralin"/>
</dbReference>
<feature type="region of interest" description="Disordered" evidence="1">
    <location>
        <begin position="1"/>
        <end position="28"/>
    </location>
</feature>
<protein>
    <submittedName>
        <fullName evidence="2">Membralin isoform X1</fullName>
    </submittedName>
</protein>
<dbReference type="Pfam" id="PF09746">
    <property type="entry name" value="Membralin"/>
    <property type="match status" value="1"/>
</dbReference>
<evidence type="ECO:0000313" key="2">
    <source>
        <dbReference type="EMBL" id="GLD68658.1"/>
    </source>
</evidence>
<name>A0AAD3RGZ6_LATJO</name>
<evidence type="ECO:0000256" key="1">
    <source>
        <dbReference type="SAM" id="MobiDB-lite"/>
    </source>
</evidence>
<dbReference type="EMBL" id="BRZM01000144">
    <property type="protein sequence ID" value="GLD68658.1"/>
    <property type="molecule type" value="Genomic_DNA"/>
</dbReference>